<feature type="transmembrane region" description="Helical" evidence="2">
    <location>
        <begin position="132"/>
        <end position="158"/>
    </location>
</feature>
<evidence type="ECO:0000256" key="2">
    <source>
        <dbReference type="SAM" id="Phobius"/>
    </source>
</evidence>
<reference evidence="3" key="1">
    <citation type="submission" date="2021-12" db="EMBL/GenBank/DDBJ databases">
        <authorList>
            <person name="King R."/>
        </authorList>
    </citation>
    <scope>NUCLEOTIDE SEQUENCE</scope>
</reference>
<sequence>MRLELPDIKRCICCVPLRYGLVFWGYVRLFETIMSIYKNAVTIHTATEDEHTGFSFIASCIIVALEPIDLVIVILFIIGCHKKNMLLLKIYMYYNIGELIIQCLLLLAITGFFMYLYYVLHKYGAAAFHPHSISWSLLSSVATLTGIILLQGYVLLLVRSEIKKLNSNCQFRFVNNAADSNCVIQLEEGAENDVEKTKEGQEETKNGEEEVKSVTNDLYGRSGYMLGDVRN</sequence>
<proteinExistence type="predicted"/>
<keyword evidence="2" id="KW-0472">Membrane</keyword>
<accession>A0A9P0C0C8</accession>
<evidence type="ECO:0000313" key="3">
    <source>
        <dbReference type="EMBL" id="CAH0625276.1"/>
    </source>
</evidence>
<name>A0A9P0C0C8_CHRIL</name>
<keyword evidence="4" id="KW-1185">Reference proteome</keyword>
<keyword evidence="2" id="KW-0812">Transmembrane</keyword>
<dbReference type="AlphaFoldDB" id="A0A9P0C0C8"/>
<dbReference type="EMBL" id="LR824010">
    <property type="protein sequence ID" value="CAH0625276.1"/>
    <property type="molecule type" value="Genomic_DNA"/>
</dbReference>
<protein>
    <submittedName>
        <fullName evidence="3">Uncharacterized protein</fullName>
    </submittedName>
</protein>
<dbReference type="Proteomes" id="UP001154114">
    <property type="component" value="Chromosome 7"/>
</dbReference>
<keyword evidence="2" id="KW-1133">Transmembrane helix</keyword>
<gene>
    <name evidence="3" type="ORF">CINC_LOCUS11908</name>
</gene>
<dbReference type="OrthoDB" id="7461624at2759"/>
<feature type="transmembrane region" description="Helical" evidence="2">
    <location>
        <begin position="56"/>
        <end position="78"/>
    </location>
</feature>
<feature type="transmembrane region" description="Helical" evidence="2">
    <location>
        <begin position="99"/>
        <end position="120"/>
    </location>
</feature>
<feature type="region of interest" description="Disordered" evidence="1">
    <location>
        <begin position="193"/>
        <end position="212"/>
    </location>
</feature>
<evidence type="ECO:0000256" key="1">
    <source>
        <dbReference type="SAM" id="MobiDB-lite"/>
    </source>
</evidence>
<organism evidence="3 4">
    <name type="scientific">Chrysodeixis includens</name>
    <name type="common">Soybean looper</name>
    <name type="synonym">Pseudoplusia includens</name>
    <dbReference type="NCBI Taxonomy" id="689277"/>
    <lineage>
        <taxon>Eukaryota</taxon>
        <taxon>Metazoa</taxon>
        <taxon>Ecdysozoa</taxon>
        <taxon>Arthropoda</taxon>
        <taxon>Hexapoda</taxon>
        <taxon>Insecta</taxon>
        <taxon>Pterygota</taxon>
        <taxon>Neoptera</taxon>
        <taxon>Endopterygota</taxon>
        <taxon>Lepidoptera</taxon>
        <taxon>Glossata</taxon>
        <taxon>Ditrysia</taxon>
        <taxon>Noctuoidea</taxon>
        <taxon>Noctuidae</taxon>
        <taxon>Plusiinae</taxon>
        <taxon>Chrysodeixis</taxon>
    </lineage>
</organism>
<evidence type="ECO:0000313" key="4">
    <source>
        <dbReference type="Proteomes" id="UP001154114"/>
    </source>
</evidence>